<dbReference type="Gene3D" id="3.30.1310.10">
    <property type="entry name" value="Nucleoid-associated protein YbaB-like domain"/>
    <property type="match status" value="1"/>
</dbReference>
<dbReference type="RefSeq" id="WP_134213000.1">
    <property type="nucleotide sequence ID" value="NZ_QFFZ01000008.1"/>
</dbReference>
<dbReference type="SUPFAM" id="SSF82607">
    <property type="entry name" value="YbaB-like"/>
    <property type="match status" value="1"/>
</dbReference>
<dbReference type="PANTHER" id="PTHR33449:SF1">
    <property type="entry name" value="NUCLEOID-ASSOCIATED PROTEIN YBAB"/>
    <property type="match status" value="1"/>
</dbReference>
<accession>A0A4Y7RVE9</accession>
<proteinExistence type="predicted"/>
<dbReference type="OrthoDB" id="1787091at2"/>
<dbReference type="InterPro" id="IPR004401">
    <property type="entry name" value="YbaB/EbfC"/>
</dbReference>
<protein>
    <submittedName>
        <fullName evidence="2">Nucleoid-associated protein</fullName>
    </submittedName>
</protein>
<organism evidence="2 3">
    <name type="scientific">Pelotomaculum propionicicum</name>
    <dbReference type="NCBI Taxonomy" id="258475"/>
    <lineage>
        <taxon>Bacteria</taxon>
        <taxon>Bacillati</taxon>
        <taxon>Bacillota</taxon>
        <taxon>Clostridia</taxon>
        <taxon>Eubacteriales</taxon>
        <taxon>Desulfotomaculaceae</taxon>
        <taxon>Pelotomaculum</taxon>
    </lineage>
</organism>
<dbReference type="EMBL" id="QFFZ01000008">
    <property type="protein sequence ID" value="TEB12237.1"/>
    <property type="molecule type" value="Genomic_DNA"/>
</dbReference>
<dbReference type="NCBIfam" id="TIGR00103">
    <property type="entry name" value="DNA_YbaB_EbfC"/>
    <property type="match status" value="1"/>
</dbReference>
<dbReference type="Proteomes" id="UP000297597">
    <property type="component" value="Unassembled WGS sequence"/>
</dbReference>
<gene>
    <name evidence="2" type="ORF">Pmgp_01128</name>
</gene>
<dbReference type="GO" id="GO:0003677">
    <property type="term" value="F:DNA binding"/>
    <property type="evidence" value="ECO:0007669"/>
    <property type="project" value="UniProtKB-KW"/>
</dbReference>
<dbReference type="PIRSF" id="PIRSF004555">
    <property type="entry name" value="UCP004555"/>
    <property type="match status" value="1"/>
</dbReference>
<evidence type="ECO:0000313" key="3">
    <source>
        <dbReference type="Proteomes" id="UP000297597"/>
    </source>
</evidence>
<dbReference type="AlphaFoldDB" id="A0A4Y7RVE9"/>
<dbReference type="PANTHER" id="PTHR33449">
    <property type="entry name" value="NUCLEOID-ASSOCIATED PROTEIN YBAB"/>
    <property type="match status" value="1"/>
</dbReference>
<name>A0A4Y7RVE9_9FIRM</name>
<dbReference type="Pfam" id="PF02575">
    <property type="entry name" value="YbaB_DNA_bd"/>
    <property type="match status" value="1"/>
</dbReference>
<keyword evidence="1" id="KW-0238">DNA-binding</keyword>
<dbReference type="GO" id="GO:0005829">
    <property type="term" value="C:cytosol"/>
    <property type="evidence" value="ECO:0007669"/>
    <property type="project" value="TreeGrafter"/>
</dbReference>
<evidence type="ECO:0000256" key="1">
    <source>
        <dbReference type="ARBA" id="ARBA00023125"/>
    </source>
</evidence>
<sequence length="98" mass="10311">MNMGPILAEIQRLQQGLQSMTIETSEGEGAVKIVMNGSQEVLNVSFDPAALSPDNIAALQIMTASAFNKAITASKDMIKTEVVKITGGLNLPNIPGLL</sequence>
<keyword evidence="3" id="KW-1185">Reference proteome</keyword>
<dbReference type="InterPro" id="IPR036894">
    <property type="entry name" value="YbaB-like_sf"/>
</dbReference>
<comment type="caution">
    <text evidence="2">The sequence shown here is derived from an EMBL/GenBank/DDBJ whole genome shotgun (WGS) entry which is preliminary data.</text>
</comment>
<reference evidence="2 3" key="1">
    <citation type="journal article" date="2018" name="Environ. Microbiol.">
        <title>Novel energy conservation strategies and behaviour of Pelotomaculum schinkii driving syntrophic propionate catabolism.</title>
        <authorList>
            <person name="Hidalgo-Ahumada C.A.P."/>
            <person name="Nobu M.K."/>
            <person name="Narihiro T."/>
            <person name="Tamaki H."/>
            <person name="Liu W.T."/>
            <person name="Kamagata Y."/>
            <person name="Stams A.J.M."/>
            <person name="Imachi H."/>
            <person name="Sousa D.Z."/>
        </authorList>
    </citation>
    <scope>NUCLEOTIDE SEQUENCE [LARGE SCALE GENOMIC DNA]</scope>
    <source>
        <strain evidence="2 3">MGP</strain>
    </source>
</reference>
<evidence type="ECO:0000313" key="2">
    <source>
        <dbReference type="EMBL" id="TEB12237.1"/>
    </source>
</evidence>